<sequence>MNLNEIKQLPDIMSKEQLESYIIQYLDSIENLEKINILETLECFSEFADRKTYTYELLSDSLRKRLDSFVQKIWDDTSSELVDVYSSVVVNLNLKSSYNLMKESLNKDLDEDVREIIEETVNEIGEDIEVTCFTTT</sequence>
<organism evidence="1 2">
    <name type="scientific">Paenibacillus peoriae</name>
    <dbReference type="NCBI Taxonomy" id="59893"/>
    <lineage>
        <taxon>Bacteria</taxon>
        <taxon>Bacillati</taxon>
        <taxon>Bacillota</taxon>
        <taxon>Bacilli</taxon>
        <taxon>Bacillales</taxon>
        <taxon>Paenibacillaceae</taxon>
        <taxon>Paenibacillus</taxon>
    </lineage>
</organism>
<evidence type="ECO:0000313" key="1">
    <source>
        <dbReference type="EMBL" id="MDR6777943.1"/>
    </source>
</evidence>
<dbReference type="RefSeq" id="WP_023987875.1">
    <property type="nucleotide sequence ID" value="NZ_JAVDUG010000002.1"/>
</dbReference>
<comment type="caution">
    <text evidence="1">The sequence shown here is derived from an EMBL/GenBank/DDBJ whole genome shotgun (WGS) entry which is preliminary data.</text>
</comment>
<name>A0ABU1QE69_9BACL</name>
<evidence type="ECO:0000313" key="2">
    <source>
        <dbReference type="Proteomes" id="UP001266807"/>
    </source>
</evidence>
<protein>
    <submittedName>
        <fullName evidence="1">Division protein CdvB (Snf7/Vps24/ESCRT-III family)</fullName>
    </submittedName>
</protein>
<dbReference type="Proteomes" id="UP001266807">
    <property type="component" value="Unassembled WGS sequence"/>
</dbReference>
<reference evidence="1 2" key="1">
    <citation type="submission" date="2023-07" db="EMBL/GenBank/DDBJ databases">
        <title>Sorghum-associated microbial communities from plants grown in Nebraska, USA.</title>
        <authorList>
            <person name="Schachtman D."/>
        </authorList>
    </citation>
    <scope>NUCLEOTIDE SEQUENCE [LARGE SCALE GENOMIC DNA]</scope>
    <source>
        <strain evidence="1 2">BE143</strain>
    </source>
</reference>
<accession>A0ABU1QE69</accession>
<gene>
    <name evidence="1" type="ORF">J2W98_002205</name>
</gene>
<keyword evidence="2" id="KW-1185">Reference proteome</keyword>
<proteinExistence type="predicted"/>
<dbReference type="EMBL" id="JAVDUG010000002">
    <property type="protein sequence ID" value="MDR6777943.1"/>
    <property type="molecule type" value="Genomic_DNA"/>
</dbReference>